<evidence type="ECO:0000256" key="8">
    <source>
        <dbReference type="ARBA" id="ARBA00023012"/>
    </source>
</evidence>
<dbReference type="InterPro" id="IPR005467">
    <property type="entry name" value="His_kinase_dom"/>
</dbReference>
<dbReference type="Pfam" id="PF13426">
    <property type="entry name" value="PAS_9"/>
    <property type="match status" value="1"/>
</dbReference>
<dbReference type="SMART" id="SM00091">
    <property type="entry name" value="PAS"/>
    <property type="match status" value="2"/>
</dbReference>
<dbReference type="InterPro" id="IPR000700">
    <property type="entry name" value="PAS-assoc_C"/>
</dbReference>
<dbReference type="InterPro" id="IPR003594">
    <property type="entry name" value="HATPase_dom"/>
</dbReference>
<protein>
    <recommendedName>
        <fullName evidence="2">histidine kinase</fullName>
        <ecNumber evidence="2">2.7.13.3</ecNumber>
    </recommendedName>
</protein>
<dbReference type="InterPro" id="IPR003018">
    <property type="entry name" value="GAF"/>
</dbReference>
<evidence type="ECO:0000256" key="7">
    <source>
        <dbReference type="ARBA" id="ARBA00022840"/>
    </source>
</evidence>
<comment type="catalytic activity">
    <reaction evidence="1">
        <text>ATP + protein L-histidine = ADP + protein N-phospho-L-histidine.</text>
        <dbReference type="EC" id="2.7.13.3"/>
    </reaction>
</comment>
<keyword evidence="4" id="KW-0808">Transferase</keyword>
<organism evidence="13 14">
    <name type="scientific">endosymbiont of Ridgeia piscesae</name>
    <dbReference type="NCBI Taxonomy" id="54398"/>
    <lineage>
        <taxon>Bacteria</taxon>
        <taxon>Pseudomonadati</taxon>
        <taxon>Pseudomonadota</taxon>
        <taxon>Gammaproteobacteria</taxon>
        <taxon>sulfur-oxidizing symbionts</taxon>
    </lineage>
</organism>
<dbReference type="SMART" id="SM00065">
    <property type="entry name" value="GAF"/>
    <property type="match status" value="1"/>
</dbReference>
<dbReference type="InterPro" id="IPR000014">
    <property type="entry name" value="PAS"/>
</dbReference>
<dbReference type="Gene3D" id="3.30.450.40">
    <property type="match status" value="1"/>
</dbReference>
<dbReference type="PANTHER" id="PTHR24421">
    <property type="entry name" value="NITRATE/NITRITE SENSOR PROTEIN NARX-RELATED"/>
    <property type="match status" value="1"/>
</dbReference>
<dbReference type="NCBIfam" id="TIGR00229">
    <property type="entry name" value="sensory_box"/>
    <property type="match status" value="2"/>
</dbReference>
<dbReference type="Pfam" id="PF07730">
    <property type="entry name" value="HisKA_3"/>
    <property type="match status" value="1"/>
</dbReference>
<dbReference type="PROSITE" id="PS50112">
    <property type="entry name" value="PAS"/>
    <property type="match status" value="1"/>
</dbReference>
<dbReference type="GO" id="GO:0016020">
    <property type="term" value="C:membrane"/>
    <property type="evidence" value="ECO:0007669"/>
    <property type="project" value="InterPro"/>
</dbReference>
<keyword evidence="14" id="KW-1185">Reference proteome</keyword>
<evidence type="ECO:0000313" key="13">
    <source>
        <dbReference type="EMBL" id="KRT55893.1"/>
    </source>
</evidence>
<dbReference type="Gene3D" id="3.30.565.10">
    <property type="entry name" value="Histidine kinase-like ATPase, C-terminal domain"/>
    <property type="match status" value="1"/>
</dbReference>
<dbReference type="FunFam" id="3.30.450.20:FF:000088">
    <property type="entry name" value="Sensory transduction histidine kinase"/>
    <property type="match status" value="1"/>
</dbReference>
<dbReference type="InterPro" id="IPR036890">
    <property type="entry name" value="HATPase_C_sf"/>
</dbReference>
<dbReference type="Pfam" id="PF08447">
    <property type="entry name" value="PAS_3"/>
    <property type="match status" value="1"/>
</dbReference>
<comment type="caution">
    <text evidence="13">The sequence shown here is derived from an EMBL/GenBank/DDBJ whole genome shotgun (WGS) entry which is preliminary data.</text>
</comment>
<evidence type="ECO:0000259" key="11">
    <source>
        <dbReference type="PROSITE" id="PS50112"/>
    </source>
</evidence>
<evidence type="ECO:0000256" key="2">
    <source>
        <dbReference type="ARBA" id="ARBA00012438"/>
    </source>
</evidence>
<feature type="coiled-coil region" evidence="9">
    <location>
        <begin position="484"/>
        <end position="511"/>
    </location>
</feature>
<dbReference type="Gene3D" id="2.10.70.100">
    <property type="match status" value="1"/>
</dbReference>
<dbReference type="Pfam" id="PF02518">
    <property type="entry name" value="HATPase_c"/>
    <property type="match status" value="1"/>
</dbReference>
<dbReference type="GO" id="GO:0046983">
    <property type="term" value="F:protein dimerization activity"/>
    <property type="evidence" value="ECO:0007669"/>
    <property type="project" value="InterPro"/>
</dbReference>
<dbReference type="CDD" id="cd00130">
    <property type="entry name" value="PAS"/>
    <property type="match status" value="2"/>
</dbReference>
<dbReference type="GO" id="GO:0005524">
    <property type="term" value="F:ATP binding"/>
    <property type="evidence" value="ECO:0007669"/>
    <property type="project" value="UniProtKB-KW"/>
</dbReference>
<dbReference type="InterPro" id="IPR029016">
    <property type="entry name" value="GAF-like_dom_sf"/>
</dbReference>
<feature type="domain" description="PAC" evidence="12">
    <location>
        <begin position="441"/>
        <end position="493"/>
    </location>
</feature>
<sequence>MVTPPLFLFLLNRAGDIELKFQSVFVDPGWIHTALDLLIWLVGLLGIIVVMKWRQREDWQLSRVQQELQLTQAAVEQMHDSLFLLGKDGCIRYVNRAAIRNLGYTRQELLQMRVMDINPDADKTLWMKHWERMPQTGSWTFETHHRRKGGEIFPVEVISSRLWHGGREYLLSIVRDISQHRKTEALLERRLQYVTRLSAFSRGLLQPSPDAIPRALKHLLEATVASRVYLAQVGDTPDQGVSIASSHEQCAPAVEPRFKEPECQSGSLQVSSPQRWLRVLRQNQPVLGLVDDLPAEEQACLLERGVLSILIMPIWIDKKWGGYIGLDDVWKKRDWLDGEVDVLRTAAEMLGVYLSHEKAETTLRNSEQRLSEAQRIAHIGSWEWCLHDNSLVWSDETYRIFGVDPDRFVTSYEGFLECVAPDDRDRVRAAVDAALWEGAVYSIDHRIQHPDGAMREVHEQGEVIFDGSNNPLGMRGSVQDVTRQKETEQQLQQLLKQNQRLHRRSMRIQEDDRKRLAHELHDEMGQLLSAIKMDVAYIQKKWGHNSTELASVTADIQDIVFQGIQGIREITQRLRPPMLDQFGLLDAIQELVDKWRQRNRDTEISLSMVDEIPRLSDLQEISLYRCVQEGLTNISRHAQADYVTVSLRFEDEWLVLALEDNGRGMDPASTHDGLGLYGLKQRAEAVGGSVCCRSLDGQGFWLSMILPLAPARLDGND</sequence>
<dbReference type="InterPro" id="IPR011712">
    <property type="entry name" value="Sig_transdc_His_kin_sub3_dim/P"/>
</dbReference>
<feature type="domain" description="PAS" evidence="11">
    <location>
        <begin position="67"/>
        <end position="110"/>
    </location>
</feature>
<evidence type="ECO:0000256" key="1">
    <source>
        <dbReference type="ARBA" id="ARBA00000085"/>
    </source>
</evidence>
<name>A0A0T5Z0C2_9GAMM</name>
<dbReference type="EC" id="2.7.13.3" evidence="2"/>
<reference evidence="13 14" key="1">
    <citation type="submission" date="2015-11" db="EMBL/GenBank/DDBJ databases">
        <title>The genome of Candidatus Endoriftia persephone in Ridgeia piscesae and population structure of the North Eastern Pacific vestimentiferan symbionts.</title>
        <authorList>
            <person name="Perez M."/>
            <person name="Juniper K.S."/>
        </authorList>
    </citation>
    <scope>NUCLEOTIDE SEQUENCE [LARGE SCALE GENOMIC DNA]</scope>
    <source>
        <strain evidence="13">Ind11</strain>
    </source>
</reference>
<dbReference type="Gene3D" id="3.30.450.20">
    <property type="entry name" value="PAS domain"/>
    <property type="match status" value="2"/>
</dbReference>
<keyword evidence="3" id="KW-0597">Phosphoprotein</keyword>
<evidence type="ECO:0000256" key="9">
    <source>
        <dbReference type="SAM" id="Coils"/>
    </source>
</evidence>
<dbReference type="Proteomes" id="UP000051634">
    <property type="component" value="Unassembled WGS sequence"/>
</dbReference>
<dbReference type="PROSITE" id="PS50113">
    <property type="entry name" value="PAC"/>
    <property type="match status" value="1"/>
</dbReference>
<proteinExistence type="predicted"/>
<dbReference type="Pfam" id="PF01590">
    <property type="entry name" value="GAF"/>
    <property type="match status" value="1"/>
</dbReference>
<keyword evidence="8" id="KW-0902">Two-component regulatory system</keyword>
<dbReference type="InterPro" id="IPR013655">
    <property type="entry name" value="PAS_fold_3"/>
</dbReference>
<evidence type="ECO:0000313" key="14">
    <source>
        <dbReference type="Proteomes" id="UP000051634"/>
    </source>
</evidence>
<dbReference type="SMART" id="SM00086">
    <property type="entry name" value="PAC"/>
    <property type="match status" value="2"/>
</dbReference>
<evidence type="ECO:0000256" key="6">
    <source>
        <dbReference type="ARBA" id="ARBA00022777"/>
    </source>
</evidence>
<evidence type="ECO:0000259" key="10">
    <source>
        <dbReference type="PROSITE" id="PS50109"/>
    </source>
</evidence>
<accession>A0A0T5Z0C2</accession>
<dbReference type="PROSITE" id="PS50109">
    <property type="entry name" value="HIS_KIN"/>
    <property type="match status" value="1"/>
</dbReference>
<dbReference type="InterPro" id="IPR050482">
    <property type="entry name" value="Sensor_HK_TwoCompSys"/>
</dbReference>
<dbReference type="CDD" id="cd16917">
    <property type="entry name" value="HATPase_UhpB-NarQ-NarX-like"/>
    <property type="match status" value="1"/>
</dbReference>
<dbReference type="AlphaFoldDB" id="A0A0T5Z0C2"/>
<evidence type="ECO:0000259" key="12">
    <source>
        <dbReference type="PROSITE" id="PS50113"/>
    </source>
</evidence>
<keyword evidence="6" id="KW-0418">Kinase</keyword>
<evidence type="ECO:0000256" key="4">
    <source>
        <dbReference type="ARBA" id="ARBA00022679"/>
    </source>
</evidence>
<dbReference type="SUPFAM" id="SSF55874">
    <property type="entry name" value="ATPase domain of HSP90 chaperone/DNA topoisomerase II/histidine kinase"/>
    <property type="match status" value="1"/>
</dbReference>
<dbReference type="SUPFAM" id="SSF55781">
    <property type="entry name" value="GAF domain-like"/>
    <property type="match status" value="1"/>
</dbReference>
<dbReference type="GO" id="GO:0000155">
    <property type="term" value="F:phosphorelay sensor kinase activity"/>
    <property type="evidence" value="ECO:0007669"/>
    <property type="project" value="InterPro"/>
</dbReference>
<dbReference type="SUPFAM" id="SSF55785">
    <property type="entry name" value="PYP-like sensor domain (PAS domain)"/>
    <property type="match status" value="2"/>
</dbReference>
<dbReference type="Gene3D" id="1.20.5.1930">
    <property type="match status" value="1"/>
</dbReference>
<dbReference type="SMART" id="SM00387">
    <property type="entry name" value="HATPase_c"/>
    <property type="match status" value="1"/>
</dbReference>
<keyword evidence="7" id="KW-0067">ATP-binding</keyword>
<dbReference type="EMBL" id="LDXT01000070">
    <property type="protein sequence ID" value="KRT55893.1"/>
    <property type="molecule type" value="Genomic_DNA"/>
</dbReference>
<gene>
    <name evidence="13" type="ORF">Ga0074115_1272</name>
</gene>
<evidence type="ECO:0000256" key="3">
    <source>
        <dbReference type="ARBA" id="ARBA00022553"/>
    </source>
</evidence>
<feature type="domain" description="Histidine kinase" evidence="10">
    <location>
        <begin position="515"/>
        <end position="710"/>
    </location>
</feature>
<evidence type="ECO:0000256" key="5">
    <source>
        <dbReference type="ARBA" id="ARBA00022741"/>
    </source>
</evidence>
<dbReference type="InterPro" id="IPR035965">
    <property type="entry name" value="PAS-like_dom_sf"/>
</dbReference>
<dbReference type="InterPro" id="IPR001610">
    <property type="entry name" value="PAC"/>
</dbReference>
<keyword evidence="9" id="KW-0175">Coiled coil</keyword>
<keyword evidence="5" id="KW-0547">Nucleotide-binding</keyword>
<dbReference type="PANTHER" id="PTHR24421:SF10">
    <property type="entry name" value="NITRATE_NITRITE SENSOR PROTEIN NARQ"/>
    <property type="match status" value="1"/>
</dbReference>